<reference evidence="1 2" key="1">
    <citation type="submission" date="2021-05" db="EMBL/GenBank/DDBJ databases">
        <title>Isolation, identification, and the growth promoting effects of Pantoea dispersa strain YSD J2 from the aboveground leaves of Cyperus esculentus L.Var. Sativus.</title>
        <authorList>
            <person name="Wang S."/>
            <person name="Tang X.M."/>
            <person name="Huang Y.N."/>
        </authorList>
    </citation>
    <scope>NUCLEOTIDE SEQUENCE [LARGE SCALE GENOMIC DNA]</scope>
    <source>
        <strain evidence="2">YSD YN2</strain>
    </source>
</reference>
<dbReference type="Proteomes" id="UP001156318">
    <property type="component" value="Chromosome"/>
</dbReference>
<dbReference type="RefSeq" id="WP_031521981.1">
    <property type="nucleotide sequence ID" value="NZ_CP074352.1"/>
</dbReference>
<keyword evidence="2" id="KW-1185">Reference proteome</keyword>
<evidence type="ECO:0000313" key="2">
    <source>
        <dbReference type="Proteomes" id="UP001156318"/>
    </source>
</evidence>
<sequence length="64" mass="7431">MMSLADIVQLVLLCALIFFPLGFLARHYSRRIATFLRLVFVKPRYVKPDGTLRRTSVKADPRHD</sequence>
<gene>
    <name evidence="1" type="primary">bcsF</name>
    <name evidence="1" type="ORF">KFZ77_00840</name>
</gene>
<proteinExistence type="predicted"/>
<dbReference type="NCBIfam" id="TIGR03493">
    <property type="entry name" value="cellullose_BcsF"/>
    <property type="match status" value="1"/>
</dbReference>
<evidence type="ECO:0000313" key="1">
    <source>
        <dbReference type="EMBL" id="UYU32095.1"/>
    </source>
</evidence>
<organism evidence="1 2">
    <name type="scientific">Siccibacter colletis</name>
    <dbReference type="NCBI Taxonomy" id="1505757"/>
    <lineage>
        <taxon>Bacteria</taxon>
        <taxon>Pseudomonadati</taxon>
        <taxon>Pseudomonadota</taxon>
        <taxon>Gammaproteobacteria</taxon>
        <taxon>Enterobacterales</taxon>
        <taxon>Enterobacteriaceae</taxon>
        <taxon>Siccibacter</taxon>
    </lineage>
</organism>
<dbReference type="InterPro" id="IPR019995">
    <property type="entry name" value="Cellulose_BcsF/YhjT"/>
</dbReference>
<dbReference type="EMBL" id="CP074352">
    <property type="protein sequence ID" value="UYU32095.1"/>
    <property type="molecule type" value="Genomic_DNA"/>
</dbReference>
<dbReference type="Pfam" id="PF11120">
    <property type="entry name" value="CBP_BcsF"/>
    <property type="match status" value="1"/>
</dbReference>
<name>A0ABY6JE35_9ENTR</name>
<protein>
    <submittedName>
        <fullName evidence="1">Cellulose biosynthesis protein BcsF</fullName>
    </submittedName>
</protein>
<accession>A0ABY6JE35</accession>